<evidence type="ECO:0000256" key="3">
    <source>
        <dbReference type="SAM" id="SignalP"/>
    </source>
</evidence>
<reference evidence="4" key="1">
    <citation type="journal article" date="2020" name="bioRxiv">
        <title>Comparative genomics of Chlamydomonas.</title>
        <authorList>
            <person name="Craig R.J."/>
            <person name="Hasan A.R."/>
            <person name="Ness R.W."/>
            <person name="Keightley P.D."/>
        </authorList>
    </citation>
    <scope>NUCLEOTIDE SEQUENCE</scope>
    <source>
        <strain evidence="4">CCAP 11/173</strain>
    </source>
</reference>
<evidence type="ECO:0000256" key="2">
    <source>
        <dbReference type="SAM" id="Phobius"/>
    </source>
</evidence>
<keyword evidence="2" id="KW-1133">Transmembrane helix</keyword>
<dbReference type="EMBL" id="JAEHOD010000097">
    <property type="protein sequence ID" value="KAG2428069.1"/>
    <property type="molecule type" value="Genomic_DNA"/>
</dbReference>
<dbReference type="InterPro" id="IPR011045">
    <property type="entry name" value="N2O_reductase_N"/>
</dbReference>
<feature type="compositionally biased region" description="Low complexity" evidence="1">
    <location>
        <begin position="486"/>
        <end position="508"/>
    </location>
</feature>
<feature type="signal peptide" evidence="3">
    <location>
        <begin position="1"/>
        <end position="20"/>
    </location>
</feature>
<accession>A0A835VWH0</accession>
<evidence type="ECO:0008006" key="6">
    <source>
        <dbReference type="Google" id="ProtNLM"/>
    </source>
</evidence>
<feature type="region of interest" description="Disordered" evidence="1">
    <location>
        <begin position="45"/>
        <end position="70"/>
    </location>
</feature>
<dbReference type="Proteomes" id="UP000613740">
    <property type="component" value="Unassembled WGS sequence"/>
</dbReference>
<keyword evidence="2" id="KW-0812">Transmembrane</keyword>
<dbReference type="SUPFAM" id="SSF50974">
    <property type="entry name" value="Nitrous oxide reductase, N-terminal domain"/>
    <property type="match status" value="1"/>
</dbReference>
<dbReference type="AlphaFoldDB" id="A0A835VWH0"/>
<evidence type="ECO:0000313" key="5">
    <source>
        <dbReference type="Proteomes" id="UP000613740"/>
    </source>
</evidence>
<proteinExistence type="predicted"/>
<protein>
    <recommendedName>
        <fullName evidence="6">Methanethiol oxidase</fullName>
    </recommendedName>
</protein>
<keyword evidence="2" id="KW-0472">Membrane</keyword>
<comment type="caution">
    <text evidence="4">The sequence shown here is derived from an EMBL/GenBank/DDBJ whole genome shotgun (WGS) entry which is preliminary data.</text>
</comment>
<feature type="chain" id="PRO_5033008228" description="Methanethiol oxidase" evidence="3">
    <location>
        <begin position="21"/>
        <end position="578"/>
    </location>
</feature>
<evidence type="ECO:0000256" key="1">
    <source>
        <dbReference type="SAM" id="MobiDB-lite"/>
    </source>
</evidence>
<dbReference type="Gene3D" id="2.130.10.10">
    <property type="entry name" value="YVTN repeat-like/Quinoprotein amine dehydrogenase"/>
    <property type="match status" value="1"/>
</dbReference>
<organism evidence="4 5">
    <name type="scientific">Chlamydomonas schloesseri</name>
    <dbReference type="NCBI Taxonomy" id="2026947"/>
    <lineage>
        <taxon>Eukaryota</taxon>
        <taxon>Viridiplantae</taxon>
        <taxon>Chlorophyta</taxon>
        <taxon>core chlorophytes</taxon>
        <taxon>Chlorophyceae</taxon>
        <taxon>CS clade</taxon>
        <taxon>Chlamydomonadales</taxon>
        <taxon>Chlamydomonadaceae</taxon>
        <taxon>Chlamydomonas</taxon>
    </lineage>
</organism>
<dbReference type="InterPro" id="IPR015943">
    <property type="entry name" value="WD40/YVTN_repeat-like_dom_sf"/>
</dbReference>
<dbReference type="OrthoDB" id="5952960at2759"/>
<name>A0A835VWH0_9CHLO</name>
<feature type="region of interest" description="Disordered" evidence="1">
    <location>
        <begin position="484"/>
        <end position="508"/>
    </location>
</feature>
<gene>
    <name evidence="4" type="ORF">HYH02_014461</name>
</gene>
<evidence type="ECO:0000313" key="4">
    <source>
        <dbReference type="EMBL" id="KAG2428069.1"/>
    </source>
</evidence>
<feature type="transmembrane region" description="Helical" evidence="2">
    <location>
        <begin position="517"/>
        <end position="537"/>
    </location>
</feature>
<keyword evidence="5" id="KW-1185">Reference proteome</keyword>
<sequence length="578" mass="60156">MARHVLATLLLFVLLGAAAAALTPQFTTVKLSELQATSDAAATTANAASGGHGRRSLLLNPGGSQAAGSRKLDTSDSYWVFGRTGIRVISTSGVQMYSVHKDSVCRRFETCPTNVTSGGAGCTWGNDCNWGDVKTDNKKFVFATNTNDDSLVVFDMKTGILVASVPTCNFPYFIDLAEWRDEVYVHCWYPDADDNGGVIDVFSANAWTINHPLVAASFNPAGHVHGTVILDVAVPNFAYSTNLADPGVHKINLNDRSALSFINLTSVGCNSAGTMVISGVNLHGYLQCYRRDMSTFLVELDMSNDAVVHVHAGVSGAPVLTPDGKTLAVLNARAGLVHTLRVNKDGMADDGAVQDIRPAGFTAGGLSRMAFAQNPTTGATLALLTSTADNAVAVVNMDTFSVNLISLPVPPDGNSSSTQGHGASRAVAAALGSDGRLHALVGAARMRWLHVVDLGRSGNPSESSLVRTVEDIDAARIVFCPQVTASSSSSSGGSTAMSEGGSSQGGAAASGDSYKEVAVAALVLAAVAVAVVGFLLVDRVCSSRQQQLSSAVPCLPGGTAANYTRHEQDMVYMAPNKV</sequence>
<keyword evidence="3" id="KW-0732">Signal</keyword>